<organism evidence="2 3">
    <name type="scientific">Phenylobacterium koreense</name>
    <dbReference type="NCBI Taxonomy" id="266125"/>
    <lineage>
        <taxon>Bacteria</taxon>
        <taxon>Pseudomonadati</taxon>
        <taxon>Pseudomonadota</taxon>
        <taxon>Alphaproteobacteria</taxon>
        <taxon>Caulobacterales</taxon>
        <taxon>Caulobacteraceae</taxon>
        <taxon>Phenylobacterium</taxon>
    </lineage>
</organism>
<name>A0ABV2ENK0_9CAUL</name>
<protein>
    <submittedName>
        <fullName evidence="2">Transcriptional regulator with XRE-family HTH domain</fullName>
    </submittedName>
</protein>
<accession>A0ABV2ENK0</accession>
<dbReference type="CDD" id="cd00093">
    <property type="entry name" value="HTH_XRE"/>
    <property type="match status" value="1"/>
</dbReference>
<comment type="caution">
    <text evidence="2">The sequence shown here is derived from an EMBL/GenBank/DDBJ whole genome shotgun (WGS) entry which is preliminary data.</text>
</comment>
<dbReference type="InterPro" id="IPR001387">
    <property type="entry name" value="Cro/C1-type_HTH"/>
</dbReference>
<evidence type="ECO:0000313" key="2">
    <source>
        <dbReference type="EMBL" id="MET3528568.1"/>
    </source>
</evidence>
<evidence type="ECO:0000259" key="1">
    <source>
        <dbReference type="PROSITE" id="PS50943"/>
    </source>
</evidence>
<reference evidence="2 3" key="1">
    <citation type="submission" date="2024-06" db="EMBL/GenBank/DDBJ databases">
        <title>Genomic Encyclopedia of Type Strains, Phase IV (KMG-IV): sequencing the most valuable type-strain genomes for metagenomic binning, comparative biology and taxonomic classification.</title>
        <authorList>
            <person name="Goeker M."/>
        </authorList>
    </citation>
    <scope>NUCLEOTIDE SEQUENCE [LARGE SCALE GENOMIC DNA]</scope>
    <source>
        <strain evidence="2 3">DSM 17809</strain>
    </source>
</reference>
<gene>
    <name evidence="2" type="ORF">ABID41_003710</name>
</gene>
<dbReference type="InterPro" id="IPR010982">
    <property type="entry name" value="Lambda_DNA-bd_dom_sf"/>
</dbReference>
<dbReference type="Proteomes" id="UP001549110">
    <property type="component" value="Unassembled WGS sequence"/>
</dbReference>
<dbReference type="SMART" id="SM00530">
    <property type="entry name" value="HTH_XRE"/>
    <property type="match status" value="1"/>
</dbReference>
<feature type="domain" description="HTH cro/C1-type" evidence="1">
    <location>
        <begin position="47"/>
        <end position="98"/>
    </location>
</feature>
<dbReference type="Pfam" id="PF01381">
    <property type="entry name" value="HTH_3"/>
    <property type="match status" value="1"/>
</dbReference>
<sequence>MSFKISRGVLMLQTTSLTRGGLMCDITSHLSVDVEVVIIMSALAIHLREARVAKAWSQRDLSGRAGIPQAHISRIESGAIDPKVSTLQDLARALDLELMLAPRTALNAVEALVRETTNEDDRQHLRDIATRMHDAANTLQAMAGGLNERVADAADDLRKLDPSDVPPWVRKNVLAAAIAVDEALEAHSTQRLEPATAELQKLLTEALALAGRGERRPAYSLDDED</sequence>
<dbReference type="Gene3D" id="1.10.260.40">
    <property type="entry name" value="lambda repressor-like DNA-binding domains"/>
    <property type="match status" value="1"/>
</dbReference>
<keyword evidence="3" id="KW-1185">Reference proteome</keyword>
<proteinExistence type="predicted"/>
<evidence type="ECO:0000313" key="3">
    <source>
        <dbReference type="Proteomes" id="UP001549110"/>
    </source>
</evidence>
<dbReference type="SUPFAM" id="SSF47413">
    <property type="entry name" value="lambda repressor-like DNA-binding domains"/>
    <property type="match status" value="1"/>
</dbReference>
<dbReference type="EMBL" id="JBEPLU010000004">
    <property type="protein sequence ID" value="MET3528568.1"/>
    <property type="molecule type" value="Genomic_DNA"/>
</dbReference>
<dbReference type="RefSeq" id="WP_354298441.1">
    <property type="nucleotide sequence ID" value="NZ_JBEPLU010000004.1"/>
</dbReference>
<dbReference type="PROSITE" id="PS50943">
    <property type="entry name" value="HTH_CROC1"/>
    <property type="match status" value="1"/>
</dbReference>